<evidence type="ECO:0000313" key="1">
    <source>
        <dbReference type="EMBL" id="ANX05235.1"/>
    </source>
</evidence>
<keyword evidence="2" id="KW-1185">Reference proteome</keyword>
<evidence type="ECO:0008006" key="3">
    <source>
        <dbReference type="Google" id="ProtNLM"/>
    </source>
</evidence>
<accession>A0A1B1YWK6</accession>
<dbReference type="InParanoid" id="A0A1B1YWK6"/>
<proteinExistence type="predicted"/>
<sequence length="663" mass="70734">MAGLGAIAPRAPAQEITVDVGALAGPSWRADNITLTYLSPSALRLDVATVQWAGRVAATKLQAHCSTRFVATELRCERGRFSATIPGWGRLQGTLEGAFGNAESWRARLEVPRHGLLATLEQSAADMNVAVRVHGQKAEDLRKLAAAFGQAMPGEFAGNVDLTLRATLGPATTTATLEMSTGSLSYQEPSGRYAAENLAAHARARWDSGPQQWTLRAEGRGGQVYAEPLFLDFTALPTTAELVALDSKDHWRIEGLHLRQGTAGTLEATGLISKAGLRLESAELAFDAPALASLFATDVQPFLIGTPLDGLTAQGTARGSVSLRSGSLTALTAELSGVALSAGRLGLSLDDLNGQVHWAPAGAAPSSLQWHAGSIGRIPLGPSKVSFRAQGRDLELLAPWRQPLLEGAVHVQRLALSKVGLPQLDADFRAALEPIDLAALCRALDWPVFGGTLGGQLPGLRVQNEVWSIDGALEAQVFDGTVRLENLRAIEPFGVLPRVAADAHMRRIDLETLTGTFSFGRITGRLDGDVEGLRLLDWKPVAFDARFHSTPGDDSRRRISQRAIDNISAIGGGPTGLLSRGFLSIFKDFSYDRMGISCVLRDGRCRMDGIEPAPPHDGQAGYYLVKGRLLPRIDVVGYTREVSWDTLVQQVEAALASGGPQTQ</sequence>
<organism evidence="1 2">
    <name type="scientific">Immundisolibacter cernigliae</name>
    <dbReference type="NCBI Taxonomy" id="1810504"/>
    <lineage>
        <taxon>Bacteria</taxon>
        <taxon>Pseudomonadati</taxon>
        <taxon>Pseudomonadota</taxon>
        <taxon>Gammaproteobacteria</taxon>
        <taxon>Immundisolibacterales</taxon>
        <taxon>Immundisolibacteraceae</taxon>
        <taxon>Immundisolibacter</taxon>
    </lineage>
</organism>
<evidence type="ECO:0000313" key="2">
    <source>
        <dbReference type="Proteomes" id="UP000092952"/>
    </source>
</evidence>
<gene>
    <name evidence="1" type="ORF">PG2T_14295</name>
</gene>
<protein>
    <recommendedName>
        <fullName evidence="3">Dicarboxylate transport domain-containing protein</fullName>
    </recommendedName>
</protein>
<name>A0A1B1YWK6_9GAMM</name>
<dbReference type="STRING" id="1810504.PG2T_14295"/>
<reference evidence="2" key="1">
    <citation type="submission" date="2016-03" db="EMBL/GenBank/DDBJ databases">
        <title>Complete genome sequence of Solimmundus cernigliae, representing a novel lineage of polycyclic aromatic hydrocarbon degraders within the Gammaproteobacteria.</title>
        <authorList>
            <person name="Singleton D.R."/>
            <person name="Dickey A.N."/>
            <person name="Scholl E.H."/>
            <person name="Wright F.A."/>
            <person name="Aitken M.D."/>
        </authorList>
    </citation>
    <scope>NUCLEOTIDE SEQUENCE [LARGE SCALE GENOMIC DNA]</scope>
    <source>
        <strain evidence="2">TR3.2</strain>
    </source>
</reference>
<dbReference type="AlphaFoldDB" id="A0A1B1YWK6"/>
<dbReference type="Proteomes" id="UP000092952">
    <property type="component" value="Chromosome"/>
</dbReference>
<dbReference type="EMBL" id="CP014671">
    <property type="protein sequence ID" value="ANX05235.1"/>
    <property type="molecule type" value="Genomic_DNA"/>
</dbReference>
<dbReference type="KEGG" id="gbi:PG2T_14295"/>